<sequence>MSPEGILVLKYNRPEVGNATNYVMMKDLLRALHWAIEESTVKIIVQTGQGKFFSTGMDLSSPQWEDDALQVLYEINKLMINCPKITIAAVNGPGVGYGASSIALFDLVYMVSDAYFFTPFVKWGLCAEACSSFTFPSILGRQRASHMILAGGRITAKELELAGLVSKLIPRQNFWQNVLDMAVSLARQPQEVLAANKRLLSVFWKQKLLDANEQELRVFKELLQTSSARAREGRFAEERASRKMNSKGTDQSL</sequence>
<reference evidence="5 6" key="1">
    <citation type="submission" date="2024-07" db="EMBL/GenBank/DDBJ databases">
        <title>Section-level genome sequencing and comparative genomics of Aspergillus sections Usti and Cavernicolus.</title>
        <authorList>
            <consortium name="Lawrence Berkeley National Laboratory"/>
            <person name="Nybo J.L."/>
            <person name="Vesth T.C."/>
            <person name="Theobald S."/>
            <person name="Frisvad J.C."/>
            <person name="Larsen T.O."/>
            <person name="Kjaerboelling I."/>
            <person name="Rothschild-Mancinelli K."/>
            <person name="Lyhne E.K."/>
            <person name="Kogle M.E."/>
            <person name="Barry K."/>
            <person name="Clum A."/>
            <person name="Na H."/>
            <person name="Ledsgaard L."/>
            <person name="Lin J."/>
            <person name="Lipzen A."/>
            <person name="Kuo A."/>
            <person name="Riley R."/>
            <person name="Mondo S."/>
            <person name="Labutti K."/>
            <person name="Haridas S."/>
            <person name="Pangalinan J."/>
            <person name="Salamov A.A."/>
            <person name="Simmons B.A."/>
            <person name="Magnuson J.K."/>
            <person name="Chen J."/>
            <person name="Drula E."/>
            <person name="Henrissat B."/>
            <person name="Wiebenga A."/>
            <person name="Lubbers R.J."/>
            <person name="Gomes A.C."/>
            <person name="Makela M.R."/>
            <person name="Stajich J."/>
            <person name="Grigoriev I.V."/>
            <person name="Mortensen U.H."/>
            <person name="De Vries R.P."/>
            <person name="Baker S.E."/>
            <person name="Andersen M.R."/>
        </authorList>
    </citation>
    <scope>NUCLEOTIDE SEQUENCE [LARGE SCALE GENOMIC DNA]</scope>
    <source>
        <strain evidence="5 6">CBS 123904</strain>
    </source>
</reference>
<dbReference type="InterPro" id="IPR029045">
    <property type="entry name" value="ClpP/crotonase-like_dom_sf"/>
</dbReference>
<evidence type="ECO:0000313" key="6">
    <source>
        <dbReference type="Proteomes" id="UP001610446"/>
    </source>
</evidence>
<dbReference type="InterPro" id="IPR051053">
    <property type="entry name" value="ECH/Chromodomain_protein"/>
</dbReference>
<dbReference type="InterPro" id="IPR001753">
    <property type="entry name" value="Enoyl-CoA_hydra/iso"/>
</dbReference>
<protein>
    <submittedName>
        <fullName evidence="5">ClpP/crotonase-like domain-containing protein</fullName>
    </submittedName>
</protein>
<comment type="caution">
    <text evidence="5">The sequence shown here is derived from an EMBL/GenBank/DDBJ whole genome shotgun (WGS) entry which is preliminary data.</text>
</comment>
<evidence type="ECO:0000256" key="2">
    <source>
        <dbReference type="ARBA" id="ARBA00023140"/>
    </source>
</evidence>
<keyword evidence="6" id="KW-1185">Reference proteome</keyword>
<dbReference type="Gene3D" id="3.90.226.10">
    <property type="entry name" value="2-enoyl-CoA Hydratase, Chain A, domain 1"/>
    <property type="match status" value="1"/>
</dbReference>
<dbReference type="CDD" id="cd06558">
    <property type="entry name" value="crotonase-like"/>
    <property type="match status" value="1"/>
</dbReference>
<dbReference type="PANTHER" id="PTHR43684">
    <property type="match status" value="1"/>
</dbReference>
<name>A0ABR4KEP7_9EURO</name>
<accession>A0ABR4KEP7</accession>
<dbReference type="SUPFAM" id="SSF52096">
    <property type="entry name" value="ClpP/crotonase"/>
    <property type="match status" value="1"/>
</dbReference>
<evidence type="ECO:0000256" key="3">
    <source>
        <dbReference type="ARBA" id="ARBA00023235"/>
    </source>
</evidence>
<dbReference type="Proteomes" id="UP001610446">
    <property type="component" value="Unassembled WGS sequence"/>
</dbReference>
<feature type="region of interest" description="Disordered" evidence="4">
    <location>
        <begin position="233"/>
        <end position="253"/>
    </location>
</feature>
<dbReference type="EMBL" id="JBFXLU010000037">
    <property type="protein sequence ID" value="KAL2850304.1"/>
    <property type="molecule type" value="Genomic_DNA"/>
</dbReference>
<evidence type="ECO:0000256" key="4">
    <source>
        <dbReference type="SAM" id="MobiDB-lite"/>
    </source>
</evidence>
<gene>
    <name evidence="5" type="ORF">BJY01DRAFT_245476</name>
</gene>
<comment type="subcellular location">
    <subcellularLocation>
        <location evidence="1">Peroxisome</location>
    </subcellularLocation>
</comment>
<evidence type="ECO:0000313" key="5">
    <source>
        <dbReference type="EMBL" id="KAL2850304.1"/>
    </source>
</evidence>
<evidence type="ECO:0000256" key="1">
    <source>
        <dbReference type="ARBA" id="ARBA00004275"/>
    </source>
</evidence>
<keyword evidence="3" id="KW-0413">Isomerase</keyword>
<dbReference type="PANTHER" id="PTHR43684:SF1">
    <property type="entry name" value="ENOYL-COA DELTA ISOMERASE 2"/>
    <property type="match status" value="1"/>
</dbReference>
<organism evidence="5 6">
    <name type="scientific">Aspergillus pseudoustus</name>
    <dbReference type="NCBI Taxonomy" id="1810923"/>
    <lineage>
        <taxon>Eukaryota</taxon>
        <taxon>Fungi</taxon>
        <taxon>Dikarya</taxon>
        <taxon>Ascomycota</taxon>
        <taxon>Pezizomycotina</taxon>
        <taxon>Eurotiomycetes</taxon>
        <taxon>Eurotiomycetidae</taxon>
        <taxon>Eurotiales</taxon>
        <taxon>Aspergillaceae</taxon>
        <taxon>Aspergillus</taxon>
        <taxon>Aspergillus subgen. Nidulantes</taxon>
    </lineage>
</organism>
<dbReference type="Pfam" id="PF00378">
    <property type="entry name" value="ECH_1"/>
    <property type="match status" value="1"/>
</dbReference>
<keyword evidence="2" id="KW-0576">Peroxisome</keyword>
<proteinExistence type="predicted"/>